<dbReference type="Proteomes" id="UP000826195">
    <property type="component" value="Unassembled WGS sequence"/>
</dbReference>
<feature type="repeat" description="ANK" evidence="4">
    <location>
        <begin position="688"/>
        <end position="714"/>
    </location>
</feature>
<dbReference type="PANTHER" id="PTHR46455">
    <property type="entry name" value="SET AND MYND DOMAIN CONTAINING, ARTHROPOD-SPECIFIC, MEMBER 4, ISOFORM A"/>
    <property type="match status" value="1"/>
</dbReference>
<sequence length="839" mass="96093">MRIEEITTGSTVKYKESYSDKLGRYLIAAKKIAPGEVILRDNPIVVGAASFNDNSLCFSCFRVIEPKPIGLKFPCPKCKVAIFCSTNCETRESFHTPEECKLLKDKLSESVNQDIRGILLLIRLLLIKKRNAELWNRIINLEAHLEERRNTHVWKERQEEIEIFKSFEFGENDEDLQRLCGIIDVNSFELRSPGTLDSALRGLYAEAALMAHDCRGNTHLTVDDDFQLTVYASQSIDEGEPILFNYTSSLLGTAERREHLKKGKYFECNCPMCEDPEELGANLSSIYCPRCKEGLIRYEGKKMNPYLREKKWKCKKCQRFYSGALIKTTLELTKTRIDQADESRIKELETLLKNFSIMLHSNHFLIMSLKQKLLALYRKEITCLNPKKKILQRMMELCKGILQVLEIVEPGISRLKGIILYEIHLPIIIIANKDYALREITSEDLAKRLEEAENYLKRSLSMLLIEPASTPEGVLAKRALQEYKALRQNLDDKMTSNARNSYVTLLHKAVDDNNYKEAKNLINLGENVNAMCYYHLKKYKININCTALHLAVCRRNKKIMELLLKNNADVNIEAHCPDTDDHNCSIMRNYLSRTPLLLAIAKENKEMVELLIKYNVDGGDYYDRTPLQIAIEKEDETIVKILIQHNAEVNLPITTQKTPLGIAIYKKNIGLMELLIHADAHVKSINSGNVSPLYLAMCTGNVQVMEFLLDHGADFGNIVKFRGYSLCLENFGNIGRNVTERHTVKLKALSLFPGPYSGVIDTKFDIFIKKCYEEIEKLKKVGINIHRITFFDVLTMCQHKLAMKLTHVSEDNLALLKKKAKLTFPLYGELIKHHLIKAA</sequence>
<comment type="caution">
    <text evidence="6">The sequence shown here is derived from an EMBL/GenBank/DDBJ whole genome shotgun (WGS) entry which is preliminary data.</text>
</comment>
<dbReference type="InterPro" id="IPR001214">
    <property type="entry name" value="SET_dom"/>
</dbReference>
<dbReference type="SUPFAM" id="SSF82199">
    <property type="entry name" value="SET domain"/>
    <property type="match status" value="1"/>
</dbReference>
<dbReference type="InterPro" id="IPR053010">
    <property type="entry name" value="SET_SmydA-8"/>
</dbReference>
<evidence type="ECO:0000313" key="6">
    <source>
        <dbReference type="EMBL" id="KAH0564423.1"/>
    </source>
</evidence>
<dbReference type="PANTHER" id="PTHR46455:SF6">
    <property type="entry name" value="RE22408P-RELATED"/>
    <property type="match status" value="1"/>
</dbReference>
<dbReference type="GO" id="GO:0008270">
    <property type="term" value="F:zinc ion binding"/>
    <property type="evidence" value="ECO:0007669"/>
    <property type="project" value="UniProtKB-KW"/>
</dbReference>
<dbReference type="Pfam" id="PF12796">
    <property type="entry name" value="Ank_2"/>
    <property type="match status" value="2"/>
</dbReference>
<dbReference type="PROSITE" id="PS50297">
    <property type="entry name" value="ANK_REP_REGION"/>
    <property type="match status" value="3"/>
</dbReference>
<evidence type="ECO:0000256" key="2">
    <source>
        <dbReference type="ARBA" id="ARBA00022771"/>
    </source>
</evidence>
<organism evidence="6 7">
    <name type="scientific">Cotesia glomerata</name>
    <name type="common">Lepidopteran parasitic wasp</name>
    <name type="synonym">Apanteles glomeratus</name>
    <dbReference type="NCBI Taxonomy" id="32391"/>
    <lineage>
        <taxon>Eukaryota</taxon>
        <taxon>Metazoa</taxon>
        <taxon>Ecdysozoa</taxon>
        <taxon>Arthropoda</taxon>
        <taxon>Hexapoda</taxon>
        <taxon>Insecta</taxon>
        <taxon>Pterygota</taxon>
        <taxon>Neoptera</taxon>
        <taxon>Endopterygota</taxon>
        <taxon>Hymenoptera</taxon>
        <taxon>Apocrita</taxon>
        <taxon>Ichneumonoidea</taxon>
        <taxon>Braconidae</taxon>
        <taxon>Microgastrinae</taxon>
        <taxon>Cotesia</taxon>
    </lineage>
</organism>
<dbReference type="PROSITE" id="PS01360">
    <property type="entry name" value="ZF_MYND_1"/>
    <property type="match status" value="1"/>
</dbReference>
<dbReference type="PROSITE" id="PS50280">
    <property type="entry name" value="SET"/>
    <property type="match status" value="1"/>
</dbReference>
<feature type="repeat" description="ANK" evidence="4">
    <location>
        <begin position="622"/>
        <end position="654"/>
    </location>
</feature>
<dbReference type="SMART" id="SM00248">
    <property type="entry name" value="ANK"/>
    <property type="match status" value="6"/>
</dbReference>
<feature type="domain" description="SET" evidence="5">
    <location>
        <begin position="10"/>
        <end position="247"/>
    </location>
</feature>
<keyword evidence="4" id="KW-0040">ANK repeat</keyword>
<dbReference type="AlphaFoldDB" id="A0AAV7J0G9"/>
<evidence type="ECO:0000256" key="1">
    <source>
        <dbReference type="ARBA" id="ARBA00022723"/>
    </source>
</evidence>
<keyword evidence="2" id="KW-0863">Zinc-finger</keyword>
<dbReference type="EMBL" id="JAHXZJ010000002">
    <property type="protein sequence ID" value="KAH0564423.1"/>
    <property type="molecule type" value="Genomic_DNA"/>
</dbReference>
<dbReference type="CDD" id="cd20071">
    <property type="entry name" value="SET_SMYD"/>
    <property type="match status" value="1"/>
</dbReference>
<dbReference type="InterPro" id="IPR002893">
    <property type="entry name" value="Znf_MYND"/>
</dbReference>
<keyword evidence="1" id="KW-0479">Metal-binding</keyword>
<dbReference type="GO" id="GO:0008170">
    <property type="term" value="F:N-methyltransferase activity"/>
    <property type="evidence" value="ECO:0007669"/>
    <property type="project" value="UniProtKB-ARBA"/>
</dbReference>
<keyword evidence="7" id="KW-1185">Reference proteome</keyword>
<dbReference type="SUPFAM" id="SSF48403">
    <property type="entry name" value="Ankyrin repeat"/>
    <property type="match status" value="1"/>
</dbReference>
<proteinExistence type="predicted"/>
<dbReference type="InterPro" id="IPR002110">
    <property type="entry name" value="Ankyrin_rpt"/>
</dbReference>
<dbReference type="GO" id="GO:0008276">
    <property type="term" value="F:protein methyltransferase activity"/>
    <property type="evidence" value="ECO:0007669"/>
    <property type="project" value="UniProtKB-ARBA"/>
</dbReference>
<dbReference type="GO" id="GO:0008757">
    <property type="term" value="F:S-adenosylmethionine-dependent methyltransferase activity"/>
    <property type="evidence" value="ECO:0007669"/>
    <property type="project" value="UniProtKB-ARBA"/>
</dbReference>
<dbReference type="InterPro" id="IPR036770">
    <property type="entry name" value="Ankyrin_rpt-contain_sf"/>
</dbReference>
<accession>A0AAV7J0G9</accession>
<reference evidence="6 7" key="1">
    <citation type="journal article" date="2021" name="J. Hered.">
        <title>A chromosome-level genome assembly of the parasitoid wasp, Cotesia glomerata (Hymenoptera: Braconidae).</title>
        <authorList>
            <person name="Pinto B.J."/>
            <person name="Weis J.J."/>
            <person name="Gamble T."/>
            <person name="Ode P.J."/>
            <person name="Paul R."/>
            <person name="Zaspel J.M."/>
        </authorList>
    </citation>
    <scope>NUCLEOTIDE SEQUENCE [LARGE SCALE GENOMIC DNA]</scope>
    <source>
        <strain evidence="6">CgM1</strain>
    </source>
</reference>
<dbReference type="PROSITE" id="PS50088">
    <property type="entry name" value="ANK_REPEAT"/>
    <property type="match status" value="3"/>
</dbReference>
<dbReference type="Gene3D" id="1.25.40.20">
    <property type="entry name" value="Ankyrin repeat-containing domain"/>
    <property type="match status" value="2"/>
</dbReference>
<dbReference type="InterPro" id="IPR046341">
    <property type="entry name" value="SET_dom_sf"/>
</dbReference>
<evidence type="ECO:0000256" key="3">
    <source>
        <dbReference type="ARBA" id="ARBA00022833"/>
    </source>
</evidence>
<dbReference type="Gene3D" id="1.10.220.160">
    <property type="match status" value="1"/>
</dbReference>
<dbReference type="Pfam" id="PF00023">
    <property type="entry name" value="Ank"/>
    <property type="match status" value="1"/>
</dbReference>
<keyword evidence="3" id="KW-0862">Zinc</keyword>
<name>A0AAV7J0G9_COTGL</name>
<protein>
    <recommendedName>
        <fullName evidence="5">SET domain-containing protein</fullName>
    </recommendedName>
</protein>
<dbReference type="Gene3D" id="6.10.140.2220">
    <property type="match status" value="1"/>
</dbReference>
<dbReference type="Gene3D" id="2.170.270.10">
    <property type="entry name" value="SET domain"/>
    <property type="match status" value="1"/>
</dbReference>
<dbReference type="SMART" id="SM00317">
    <property type="entry name" value="SET"/>
    <property type="match status" value="1"/>
</dbReference>
<evidence type="ECO:0000256" key="4">
    <source>
        <dbReference type="PROSITE-ProRule" id="PRU00023"/>
    </source>
</evidence>
<dbReference type="Pfam" id="PF00856">
    <property type="entry name" value="SET"/>
    <property type="match status" value="1"/>
</dbReference>
<evidence type="ECO:0000313" key="7">
    <source>
        <dbReference type="Proteomes" id="UP000826195"/>
    </source>
</evidence>
<gene>
    <name evidence="6" type="ORF">KQX54_011977</name>
</gene>
<evidence type="ECO:0000259" key="5">
    <source>
        <dbReference type="PROSITE" id="PS50280"/>
    </source>
</evidence>
<feature type="repeat" description="ANK" evidence="4">
    <location>
        <begin position="543"/>
        <end position="575"/>
    </location>
</feature>